<sequence>MVYIQDSLFGKNVPGAFSSNKGADFHSVLQNLISVVDETAAADLPRVQKWHKAGAIVADQWSIAWRVLDAQFFRSTPTTQKNLPYLRFCKRACRTNTL</sequence>
<dbReference type="EMBL" id="UASJ01000011">
    <property type="protein sequence ID" value="SQC02027.1"/>
    <property type="molecule type" value="Genomic_DNA"/>
</dbReference>
<organism evidence="1 2">
    <name type="scientific">Mobiluncus curtisii</name>
    <dbReference type="NCBI Taxonomy" id="2051"/>
    <lineage>
        <taxon>Bacteria</taxon>
        <taxon>Bacillati</taxon>
        <taxon>Actinomycetota</taxon>
        <taxon>Actinomycetes</taxon>
        <taxon>Actinomycetales</taxon>
        <taxon>Actinomycetaceae</taxon>
        <taxon>Mobiluncus</taxon>
    </lineage>
</organism>
<name>A0A2X3BK99_9ACTO</name>
<protein>
    <submittedName>
        <fullName evidence="1">Uncharacterized protein</fullName>
    </submittedName>
</protein>
<dbReference type="Proteomes" id="UP000250245">
    <property type="component" value="Unassembled WGS sequence"/>
</dbReference>
<gene>
    <name evidence="1" type="ORF">NCTC11820_02115</name>
</gene>
<proteinExistence type="predicted"/>
<accession>A0A2X3BK99</accession>
<evidence type="ECO:0000313" key="2">
    <source>
        <dbReference type="Proteomes" id="UP000250245"/>
    </source>
</evidence>
<dbReference type="AlphaFoldDB" id="A0A2X3BK99"/>
<evidence type="ECO:0000313" key="1">
    <source>
        <dbReference type="EMBL" id="SQC02027.1"/>
    </source>
</evidence>
<reference evidence="1 2" key="1">
    <citation type="submission" date="2018-06" db="EMBL/GenBank/DDBJ databases">
        <authorList>
            <consortium name="Pathogen Informatics"/>
            <person name="Doyle S."/>
        </authorList>
    </citation>
    <scope>NUCLEOTIDE SEQUENCE [LARGE SCALE GENOMIC DNA]</scope>
    <source>
        <strain evidence="1 2">NCTC11820</strain>
    </source>
</reference>